<evidence type="ECO:0000313" key="1">
    <source>
        <dbReference type="EMBL" id="RXH75963.1"/>
    </source>
</evidence>
<organism evidence="1 2">
    <name type="scientific">Malus domestica</name>
    <name type="common">Apple</name>
    <name type="synonym">Pyrus malus</name>
    <dbReference type="NCBI Taxonomy" id="3750"/>
    <lineage>
        <taxon>Eukaryota</taxon>
        <taxon>Viridiplantae</taxon>
        <taxon>Streptophyta</taxon>
        <taxon>Embryophyta</taxon>
        <taxon>Tracheophyta</taxon>
        <taxon>Spermatophyta</taxon>
        <taxon>Magnoliopsida</taxon>
        <taxon>eudicotyledons</taxon>
        <taxon>Gunneridae</taxon>
        <taxon>Pentapetalae</taxon>
        <taxon>rosids</taxon>
        <taxon>fabids</taxon>
        <taxon>Rosales</taxon>
        <taxon>Rosaceae</taxon>
        <taxon>Amygdaloideae</taxon>
        <taxon>Maleae</taxon>
        <taxon>Malus</taxon>
    </lineage>
</organism>
<feature type="non-terminal residue" evidence="1">
    <location>
        <position position="1"/>
    </location>
</feature>
<keyword evidence="2" id="KW-1185">Reference proteome</keyword>
<protein>
    <submittedName>
        <fullName evidence="1">Uncharacterized protein</fullName>
    </submittedName>
</protein>
<dbReference type="Proteomes" id="UP000290289">
    <property type="component" value="Chromosome 15"/>
</dbReference>
<dbReference type="PANTHER" id="PTHR33437:SF2">
    <property type="entry name" value="OS06G0361200 PROTEIN"/>
    <property type="match status" value="1"/>
</dbReference>
<comment type="caution">
    <text evidence="1">The sequence shown here is derived from an EMBL/GenBank/DDBJ whole genome shotgun (WGS) entry which is preliminary data.</text>
</comment>
<dbReference type="AlphaFoldDB" id="A0A498I4C9"/>
<proteinExistence type="predicted"/>
<gene>
    <name evidence="1" type="ORF">DVH24_042750</name>
</gene>
<reference evidence="1 2" key="1">
    <citation type="submission" date="2018-10" db="EMBL/GenBank/DDBJ databases">
        <title>A high-quality apple genome assembly.</title>
        <authorList>
            <person name="Hu J."/>
        </authorList>
    </citation>
    <scope>NUCLEOTIDE SEQUENCE [LARGE SCALE GENOMIC DNA]</scope>
    <source>
        <strain evidence="2">cv. HFTH1</strain>
        <tissue evidence="1">Young leaf</tissue>
    </source>
</reference>
<evidence type="ECO:0000313" key="2">
    <source>
        <dbReference type="Proteomes" id="UP000290289"/>
    </source>
</evidence>
<name>A0A498I4C9_MALDO</name>
<dbReference type="EMBL" id="RDQH01000341">
    <property type="protein sequence ID" value="RXH75963.1"/>
    <property type="molecule type" value="Genomic_DNA"/>
</dbReference>
<sequence>KEIKRSEPSHTQDRYKNTLRELEQKVYPFPDSDMDAMLDDLLKKKVIELPECKRPEEMNRINDPKYCKYHRIVGYHVGKEGRREIEKDDRERETEELCVCVCVWKKRREKREREGSRERETEVTMNGGHLCVCVWVPPVRRTHDSLHILDNTNNYLDNFMQLLPLSSVVFSNHGRWFHSKPSIPDPFQSLNTKGSIFKVSLQTYIYIIVIYTTTNKFVWTRMLIFLSN</sequence>
<accession>A0A498I4C9</accession>
<dbReference type="PANTHER" id="PTHR33437">
    <property type="entry name" value="OS06G0361200 PROTEIN"/>
    <property type="match status" value="1"/>
</dbReference>